<keyword evidence="8" id="KW-0694">RNA-binding</keyword>
<dbReference type="GO" id="GO:0046872">
    <property type="term" value="F:metal ion binding"/>
    <property type="evidence" value="ECO:0007669"/>
    <property type="project" value="UniProtKB-KW"/>
</dbReference>
<evidence type="ECO:0000313" key="12">
    <source>
        <dbReference type="Proteomes" id="UP000216151"/>
    </source>
</evidence>
<protein>
    <submittedName>
        <fullName evidence="11">Poly(A) polymerase</fullName>
    </submittedName>
</protein>
<keyword evidence="6" id="KW-0547">Nucleotide-binding</keyword>
<dbReference type="PANTHER" id="PTHR46173">
    <property type="entry name" value="CCA TRNA NUCLEOTIDYLTRANSFERASE 1, MITOCHONDRIAL"/>
    <property type="match status" value="1"/>
</dbReference>
<evidence type="ECO:0000313" key="11">
    <source>
        <dbReference type="EMBL" id="PAK79391.1"/>
    </source>
</evidence>
<dbReference type="GO" id="GO:0008033">
    <property type="term" value="P:tRNA processing"/>
    <property type="evidence" value="ECO:0007669"/>
    <property type="project" value="UniProtKB-KW"/>
</dbReference>
<dbReference type="Pfam" id="PF12627">
    <property type="entry name" value="PolyA_pol_RNAbd"/>
    <property type="match status" value="1"/>
</dbReference>
<dbReference type="SUPFAM" id="SSF81301">
    <property type="entry name" value="Nucleotidyltransferase"/>
    <property type="match status" value="1"/>
</dbReference>
<dbReference type="EMBL" id="NCXK01000001">
    <property type="protein sequence ID" value="PAK79391.1"/>
    <property type="molecule type" value="Genomic_DNA"/>
</dbReference>
<name>A0A269Y2M0_9PROT</name>
<dbReference type="RefSeq" id="WP_095348966.1">
    <property type="nucleotide sequence ID" value="NZ_JBDNMF010000033.1"/>
</dbReference>
<keyword evidence="4" id="KW-0548">Nucleotidyltransferase</keyword>
<evidence type="ECO:0000256" key="1">
    <source>
        <dbReference type="ARBA" id="ARBA00001946"/>
    </source>
</evidence>
<keyword evidence="12" id="KW-1185">Reference proteome</keyword>
<dbReference type="Pfam" id="PF01743">
    <property type="entry name" value="PolyA_pol"/>
    <property type="match status" value="1"/>
</dbReference>
<organism evidence="11 12">
    <name type="scientific">Acetobacter fabarum</name>
    <dbReference type="NCBI Taxonomy" id="483199"/>
    <lineage>
        <taxon>Bacteria</taxon>
        <taxon>Pseudomonadati</taxon>
        <taxon>Pseudomonadota</taxon>
        <taxon>Alphaproteobacteria</taxon>
        <taxon>Acetobacterales</taxon>
        <taxon>Acetobacteraceae</taxon>
        <taxon>Acetobacter</taxon>
    </lineage>
</organism>
<comment type="similarity">
    <text evidence="8">Belongs to the tRNA nucleotidyltransferase/poly(A) polymerase family.</text>
</comment>
<dbReference type="GO" id="GO:0000166">
    <property type="term" value="F:nucleotide binding"/>
    <property type="evidence" value="ECO:0007669"/>
    <property type="project" value="UniProtKB-KW"/>
</dbReference>
<gene>
    <name evidence="11" type="ORF">B8X00_01420</name>
</gene>
<dbReference type="InterPro" id="IPR032828">
    <property type="entry name" value="PolyA_RNA-bd"/>
</dbReference>
<sequence>MGARDTLISGLDPSRQAALARLWQVLPAMRLVGGCVRDLLADRPIADIDLATPEPPEQVMERLRAYGAHVVATGLQHGTVTAVLDGAPYEITTLRRDMETDGRHAVVRWTQDWRADAQRRDFTINAMSVDQAGVLYDYFGGQADLAAGHVRFVGAPALRIKEDALRILRFFRFYGRYGHGAPDQQAVQAITCGVALLDGLSVERIWMELRRILAGPNVAAILRLMDSTGVLARILPEGHTLDRCVRLLNDGAPANALLRLAGLTTHTAAVARRLKLSRAETGALAALSRAVPLPDVSMSEVALRRLVAEEPADVLAGRIWLHQAAQPRTAEENAAFAQLRHRLCGLTVPAFPVAGRDVLAMGGQAGPEVGRIVGLVRQWWLDGGCHADAQACRAQIALYLGTKAAQS</sequence>
<comment type="cofactor">
    <cofactor evidence="1">
        <name>Mg(2+)</name>
        <dbReference type="ChEBI" id="CHEBI:18420"/>
    </cofactor>
</comment>
<keyword evidence="5" id="KW-0479">Metal-binding</keyword>
<dbReference type="AlphaFoldDB" id="A0A269Y2M0"/>
<dbReference type="InterPro" id="IPR050264">
    <property type="entry name" value="Bact_CCA-adding_enz_type3_sf"/>
</dbReference>
<feature type="domain" description="Poly A polymerase head" evidence="9">
    <location>
        <begin position="30"/>
        <end position="151"/>
    </location>
</feature>
<evidence type="ECO:0000259" key="10">
    <source>
        <dbReference type="Pfam" id="PF12627"/>
    </source>
</evidence>
<evidence type="ECO:0000256" key="5">
    <source>
        <dbReference type="ARBA" id="ARBA00022723"/>
    </source>
</evidence>
<dbReference type="Gene3D" id="1.10.3090.10">
    <property type="entry name" value="cca-adding enzyme, domain 2"/>
    <property type="match status" value="1"/>
</dbReference>
<dbReference type="InterPro" id="IPR043519">
    <property type="entry name" value="NT_sf"/>
</dbReference>
<evidence type="ECO:0000256" key="4">
    <source>
        <dbReference type="ARBA" id="ARBA00022695"/>
    </source>
</evidence>
<reference evidence="11 12" key="1">
    <citation type="submission" date="2017-04" db="EMBL/GenBank/DDBJ databases">
        <title>Kefir bacterial isolates.</title>
        <authorList>
            <person name="Kim Y."/>
            <person name="Blasche S."/>
            <person name="Patil K.R."/>
        </authorList>
    </citation>
    <scope>NUCLEOTIDE SEQUENCE [LARGE SCALE GENOMIC DNA]</scope>
    <source>
        <strain evidence="11 12">KR</strain>
    </source>
</reference>
<dbReference type="CDD" id="cd05398">
    <property type="entry name" value="NT_ClassII-CCAase"/>
    <property type="match status" value="1"/>
</dbReference>
<evidence type="ECO:0000256" key="7">
    <source>
        <dbReference type="ARBA" id="ARBA00022842"/>
    </source>
</evidence>
<evidence type="ECO:0000256" key="3">
    <source>
        <dbReference type="ARBA" id="ARBA00022694"/>
    </source>
</evidence>
<evidence type="ECO:0000256" key="8">
    <source>
        <dbReference type="RuleBase" id="RU003953"/>
    </source>
</evidence>
<keyword evidence="3" id="KW-0819">tRNA processing</keyword>
<keyword evidence="7" id="KW-0460">Magnesium</keyword>
<proteinExistence type="inferred from homology"/>
<dbReference type="PANTHER" id="PTHR46173:SF1">
    <property type="entry name" value="CCA TRNA NUCLEOTIDYLTRANSFERASE 1, MITOCHONDRIAL"/>
    <property type="match status" value="1"/>
</dbReference>
<evidence type="ECO:0000256" key="6">
    <source>
        <dbReference type="ARBA" id="ARBA00022741"/>
    </source>
</evidence>
<evidence type="ECO:0000259" key="9">
    <source>
        <dbReference type="Pfam" id="PF01743"/>
    </source>
</evidence>
<comment type="caution">
    <text evidence="11">The sequence shown here is derived from an EMBL/GenBank/DDBJ whole genome shotgun (WGS) entry which is preliminary data.</text>
</comment>
<dbReference type="GO" id="GO:0000049">
    <property type="term" value="F:tRNA binding"/>
    <property type="evidence" value="ECO:0007669"/>
    <property type="project" value="TreeGrafter"/>
</dbReference>
<dbReference type="Proteomes" id="UP000216151">
    <property type="component" value="Unassembled WGS sequence"/>
</dbReference>
<evidence type="ECO:0000256" key="2">
    <source>
        <dbReference type="ARBA" id="ARBA00022679"/>
    </source>
</evidence>
<accession>A0A269Y2M0</accession>
<dbReference type="Gene3D" id="3.30.460.10">
    <property type="entry name" value="Beta Polymerase, domain 2"/>
    <property type="match status" value="1"/>
</dbReference>
<dbReference type="InterPro" id="IPR002646">
    <property type="entry name" value="PolA_pol_head_dom"/>
</dbReference>
<dbReference type="GO" id="GO:0016779">
    <property type="term" value="F:nucleotidyltransferase activity"/>
    <property type="evidence" value="ECO:0007669"/>
    <property type="project" value="UniProtKB-KW"/>
</dbReference>
<dbReference type="OrthoDB" id="9805698at2"/>
<keyword evidence="2 8" id="KW-0808">Transferase</keyword>
<dbReference type="SUPFAM" id="SSF81891">
    <property type="entry name" value="Poly A polymerase C-terminal region-like"/>
    <property type="match status" value="1"/>
</dbReference>
<feature type="domain" description="tRNA nucleotidyltransferase/poly(A) polymerase RNA and SrmB- binding" evidence="10">
    <location>
        <begin position="183"/>
        <end position="238"/>
    </location>
</feature>